<proteinExistence type="predicted"/>
<evidence type="ECO:0000256" key="4">
    <source>
        <dbReference type="ARBA" id="ARBA00023004"/>
    </source>
</evidence>
<evidence type="ECO:0000256" key="5">
    <source>
        <dbReference type="ARBA" id="ARBA00023014"/>
    </source>
</evidence>
<evidence type="ECO:0000256" key="3">
    <source>
        <dbReference type="ARBA" id="ARBA00022723"/>
    </source>
</evidence>
<evidence type="ECO:0000313" key="7">
    <source>
        <dbReference type="EMBL" id="MDC0710013.1"/>
    </source>
</evidence>
<dbReference type="InterPro" id="IPR050377">
    <property type="entry name" value="Radical_SAM_PqqE_MftC-like"/>
</dbReference>
<keyword evidence="8" id="KW-1185">Reference proteome</keyword>
<dbReference type="InterPro" id="IPR013785">
    <property type="entry name" value="Aldolase_TIM"/>
</dbReference>
<comment type="caution">
    <text evidence="7">The sequence shown here is derived from an EMBL/GenBank/DDBJ whole genome shotgun (WGS) entry which is preliminary data.</text>
</comment>
<feature type="domain" description="Radical SAM core" evidence="6">
    <location>
        <begin position="1"/>
        <end position="221"/>
    </location>
</feature>
<dbReference type="Proteomes" id="UP001221838">
    <property type="component" value="Unassembled WGS sequence"/>
</dbReference>
<dbReference type="Pfam" id="PF04055">
    <property type="entry name" value="Radical_SAM"/>
    <property type="match status" value="1"/>
</dbReference>
<name>A0ABT5DB21_9BACT</name>
<dbReference type="EMBL" id="JAQNDM010000002">
    <property type="protein sequence ID" value="MDC0710013.1"/>
    <property type="molecule type" value="Genomic_DNA"/>
</dbReference>
<dbReference type="PANTHER" id="PTHR11228">
    <property type="entry name" value="RADICAL SAM DOMAIN PROTEIN"/>
    <property type="match status" value="1"/>
</dbReference>
<dbReference type="SFLD" id="SFLDG01067">
    <property type="entry name" value="SPASM/twitch_domain_containing"/>
    <property type="match status" value="1"/>
</dbReference>
<dbReference type="InterPro" id="IPR007197">
    <property type="entry name" value="rSAM"/>
</dbReference>
<reference evidence="7 8" key="1">
    <citation type="submission" date="2022-11" db="EMBL/GenBank/DDBJ databases">
        <title>Minimal conservation of predation-associated metabolite biosynthetic gene clusters underscores biosynthetic potential of Myxococcota including descriptions for ten novel species: Archangium lansinium sp. nov., Myxococcus landrumus sp. nov., Nannocystis bai.</title>
        <authorList>
            <person name="Ahearne A."/>
            <person name="Stevens C."/>
            <person name="Dowd S."/>
        </authorList>
    </citation>
    <scope>NUCLEOTIDE SEQUENCE [LARGE SCALE GENOMIC DNA]</scope>
    <source>
        <strain evidence="7 8">NCWAL01</strain>
    </source>
</reference>
<comment type="cofactor">
    <cofactor evidence="1">
        <name>[4Fe-4S] cluster</name>
        <dbReference type="ChEBI" id="CHEBI:49883"/>
    </cofactor>
</comment>
<evidence type="ECO:0000256" key="1">
    <source>
        <dbReference type="ARBA" id="ARBA00001966"/>
    </source>
</evidence>
<dbReference type="RefSeq" id="WP_272139068.1">
    <property type="nucleotide sequence ID" value="NZ_JAQNDM010000002.1"/>
</dbReference>
<sequence>MQVETIVWDMTYACSLRCIHCYSESGRRPAGARREEVLRIAEEIARVKPRDVALSGGEPFLAPGWEEAVQCLHSAGIAVSVYVSGWLMDEALAERLAGTMTRVCVSVDGARASTHDAIRGREGSFERAMVALELLAHQKRERLARGEPCYSLEVEMTVMRSNLAETELLVQELSRRFPGLDGLRLGMAIPGGLAADEDFEERELLTDAESLALLASKPRLAALASSGVRVAVTDVRPLFAQREPGAPRLPMAHLEPDGQLRAFETCEAKVGNVLEEPFEVLWERALAWRGEAFVVEQFGAIRSLRDWARASRALDQRFGSAEDLARIARRPRRTLSSGPPGSGYSR</sequence>
<keyword evidence="5" id="KW-0411">Iron-sulfur</keyword>
<evidence type="ECO:0000259" key="6">
    <source>
        <dbReference type="PROSITE" id="PS51918"/>
    </source>
</evidence>
<keyword evidence="2" id="KW-0949">S-adenosyl-L-methionine</keyword>
<dbReference type="SUPFAM" id="SSF102114">
    <property type="entry name" value="Radical SAM enzymes"/>
    <property type="match status" value="1"/>
</dbReference>
<accession>A0ABT5DB21</accession>
<dbReference type="PROSITE" id="PS51918">
    <property type="entry name" value="RADICAL_SAM"/>
    <property type="match status" value="1"/>
</dbReference>
<dbReference type="InterPro" id="IPR058240">
    <property type="entry name" value="rSAM_sf"/>
</dbReference>
<evidence type="ECO:0000256" key="2">
    <source>
        <dbReference type="ARBA" id="ARBA00022691"/>
    </source>
</evidence>
<dbReference type="SFLD" id="SFLDS00029">
    <property type="entry name" value="Radical_SAM"/>
    <property type="match status" value="1"/>
</dbReference>
<evidence type="ECO:0000313" key="8">
    <source>
        <dbReference type="Proteomes" id="UP001221838"/>
    </source>
</evidence>
<organism evidence="7 8">
    <name type="scientific">Stigmatella ashevillensis</name>
    <dbReference type="NCBI Taxonomy" id="2995309"/>
    <lineage>
        <taxon>Bacteria</taxon>
        <taxon>Pseudomonadati</taxon>
        <taxon>Myxococcota</taxon>
        <taxon>Myxococcia</taxon>
        <taxon>Myxococcales</taxon>
        <taxon>Cystobacterineae</taxon>
        <taxon>Archangiaceae</taxon>
        <taxon>Stigmatella</taxon>
    </lineage>
</organism>
<dbReference type="PANTHER" id="PTHR11228:SF7">
    <property type="entry name" value="PQQA PEPTIDE CYCLASE"/>
    <property type="match status" value="1"/>
</dbReference>
<protein>
    <submittedName>
        <fullName evidence="7">Radical SAM protein</fullName>
    </submittedName>
</protein>
<keyword evidence="3" id="KW-0479">Metal-binding</keyword>
<gene>
    <name evidence="7" type="ORF">POL68_16175</name>
</gene>
<keyword evidence="4" id="KW-0408">Iron</keyword>
<dbReference type="CDD" id="cd01335">
    <property type="entry name" value="Radical_SAM"/>
    <property type="match status" value="1"/>
</dbReference>
<dbReference type="Gene3D" id="3.20.20.70">
    <property type="entry name" value="Aldolase class I"/>
    <property type="match status" value="1"/>
</dbReference>